<evidence type="ECO:0000313" key="2">
    <source>
        <dbReference type="Proteomes" id="UP000887572"/>
    </source>
</evidence>
<proteinExistence type="predicted"/>
<sequence>MVPRFRSQSGFEFSRLDHVKHDEKYKQIKRSSFMLLCVHKVDQQSINKDDRIYHLDYAYSDDDSGPPSFWYYGVQRDFRNLQTKRAPKDAVETCAACWAPDAGCRRTDATWHGEEELGFDMEIPPHYQMAAARLPRKDFALSAQPTFDEWQEMSADAEPTTECEHFHFVSATEFVLVTGTSEWVHPPSSSSRGPNHLPMPVKVSHTQFHQMRIDEANSIVHVSRIELPEPPPASNKHFVYDDRRIYLHMRKQGNSCSSFHFCALDWTRQMRVLNAETRQWEEFELDTRNSDFGIVEIVDDGTGWESWSSNDDFCSVRFDHGVLLRMTLEENDHTNGIVYIQFLPVQRSYIMRRLFKGLSFVEVDPRGSLIGIDDGLTSRVHIYASPPSVAPLRYLAYWKLREMKQTKDGKKCRKLLSQQNPAQNPHERFAGAHDGRRGAGRDQPQRLRVRIIDASPQGEEKQRALASPDIVINMSALDQCKRQCQAAQKCRCPKQVRARARTNENGGVDHQRRLAELYNQHPGHRDTNDNNKIDGKLNE</sequence>
<evidence type="ECO:0000313" key="3">
    <source>
        <dbReference type="WBParaSite" id="Gr19_v10_g6487.t1"/>
    </source>
</evidence>
<feature type="region of interest" description="Disordered" evidence="1">
    <location>
        <begin position="518"/>
        <end position="539"/>
    </location>
</feature>
<dbReference type="AlphaFoldDB" id="A0A914I1N6"/>
<protein>
    <submittedName>
        <fullName evidence="3">F-box associated domain-containing protein</fullName>
    </submittedName>
</protein>
<feature type="region of interest" description="Disordered" evidence="1">
    <location>
        <begin position="418"/>
        <end position="446"/>
    </location>
</feature>
<name>A0A914I1N6_GLORO</name>
<reference evidence="3" key="1">
    <citation type="submission" date="2022-11" db="UniProtKB">
        <authorList>
            <consortium name="WormBaseParasite"/>
        </authorList>
    </citation>
    <scope>IDENTIFICATION</scope>
</reference>
<organism evidence="2 3">
    <name type="scientific">Globodera rostochiensis</name>
    <name type="common">Golden nematode worm</name>
    <name type="synonym">Heterodera rostochiensis</name>
    <dbReference type="NCBI Taxonomy" id="31243"/>
    <lineage>
        <taxon>Eukaryota</taxon>
        <taxon>Metazoa</taxon>
        <taxon>Ecdysozoa</taxon>
        <taxon>Nematoda</taxon>
        <taxon>Chromadorea</taxon>
        <taxon>Rhabditida</taxon>
        <taxon>Tylenchina</taxon>
        <taxon>Tylenchomorpha</taxon>
        <taxon>Tylenchoidea</taxon>
        <taxon>Heteroderidae</taxon>
        <taxon>Heteroderinae</taxon>
        <taxon>Globodera</taxon>
    </lineage>
</organism>
<dbReference type="Proteomes" id="UP000887572">
    <property type="component" value="Unplaced"/>
</dbReference>
<keyword evidence="2" id="KW-1185">Reference proteome</keyword>
<dbReference type="WBParaSite" id="Gr19_v10_g6487.t1">
    <property type="protein sequence ID" value="Gr19_v10_g6487.t1"/>
    <property type="gene ID" value="Gr19_v10_g6487"/>
</dbReference>
<feature type="compositionally biased region" description="Basic and acidic residues" evidence="1">
    <location>
        <begin position="523"/>
        <end position="539"/>
    </location>
</feature>
<evidence type="ECO:0000256" key="1">
    <source>
        <dbReference type="SAM" id="MobiDB-lite"/>
    </source>
</evidence>
<feature type="compositionally biased region" description="Basic and acidic residues" evidence="1">
    <location>
        <begin position="425"/>
        <end position="445"/>
    </location>
</feature>
<accession>A0A914I1N6</accession>